<name>A0A853AF22_9PSEU</name>
<evidence type="ECO:0000313" key="2">
    <source>
        <dbReference type="EMBL" id="NYI82416.1"/>
    </source>
</evidence>
<feature type="compositionally biased region" description="Gly residues" evidence="1">
    <location>
        <begin position="270"/>
        <end position="293"/>
    </location>
</feature>
<evidence type="ECO:0000313" key="3">
    <source>
        <dbReference type="Proteomes" id="UP000587002"/>
    </source>
</evidence>
<proteinExistence type="predicted"/>
<feature type="region of interest" description="Disordered" evidence="1">
    <location>
        <begin position="251"/>
        <end position="324"/>
    </location>
</feature>
<sequence>MASFADAEDPMGVLTADPSQSDAEAQKQAIQDAGWQVQAVNWVYEKVTGQNLVETLISPIAGDFSKIEVNAKAWEQVGDALRAIRKNLNQGISDLRESWDGSGAIAFETLLVSTWTVALEGDAMLAKLIGQGFQKAADMSRRMTDKALELIKKLVDRLIETAATGWIPVAGWANVVRNVEKCVEIVMAILDLFEALQQMYESVVNLVESIKNAGTNLAKIKDANSLGDAVNIGLQAKDDFTAVRDAATGVRNSATGVRDATTGVRDAATGGNGDGSDGGGNGGDGDGSGGGGSDPATDSSGGTGGEGEGTGSRNGYQTLASGSL</sequence>
<dbReference type="Proteomes" id="UP000587002">
    <property type="component" value="Unassembled WGS sequence"/>
</dbReference>
<dbReference type="RefSeq" id="WP_179718187.1">
    <property type="nucleotide sequence ID" value="NZ_BAABFH010000001.1"/>
</dbReference>
<dbReference type="InterPro" id="IPR036689">
    <property type="entry name" value="ESAT-6-like_sf"/>
</dbReference>
<feature type="region of interest" description="Disordered" evidence="1">
    <location>
        <begin position="1"/>
        <end position="23"/>
    </location>
</feature>
<protein>
    <submittedName>
        <fullName evidence="2">Uncharacterized protein YukE</fullName>
    </submittedName>
</protein>
<feature type="compositionally biased region" description="Gly residues" evidence="1">
    <location>
        <begin position="301"/>
        <end position="312"/>
    </location>
</feature>
<comment type="caution">
    <text evidence="2">The sequence shown here is derived from an EMBL/GenBank/DDBJ whole genome shotgun (WGS) entry which is preliminary data.</text>
</comment>
<dbReference type="SUPFAM" id="SSF140453">
    <property type="entry name" value="EsxAB dimer-like"/>
    <property type="match status" value="1"/>
</dbReference>
<feature type="compositionally biased region" description="Polar residues" evidence="1">
    <location>
        <begin position="313"/>
        <end position="324"/>
    </location>
</feature>
<reference evidence="2 3" key="1">
    <citation type="submission" date="2020-07" db="EMBL/GenBank/DDBJ databases">
        <title>Sequencing the genomes of 1000 actinobacteria strains.</title>
        <authorList>
            <person name="Klenk H.-P."/>
        </authorList>
    </citation>
    <scope>NUCLEOTIDE SEQUENCE [LARGE SCALE GENOMIC DNA]</scope>
    <source>
        <strain evidence="2 3">DSM 44065</strain>
    </source>
</reference>
<keyword evidence="3" id="KW-1185">Reference proteome</keyword>
<dbReference type="AlphaFoldDB" id="A0A853AF22"/>
<gene>
    <name evidence="2" type="ORF">HNR68_001046</name>
</gene>
<dbReference type="EMBL" id="JACCFJ010000001">
    <property type="protein sequence ID" value="NYI82416.1"/>
    <property type="molecule type" value="Genomic_DNA"/>
</dbReference>
<organism evidence="2 3">
    <name type="scientific">Saccharopolyspora hordei</name>
    <dbReference type="NCBI Taxonomy" id="1838"/>
    <lineage>
        <taxon>Bacteria</taxon>
        <taxon>Bacillati</taxon>
        <taxon>Actinomycetota</taxon>
        <taxon>Actinomycetes</taxon>
        <taxon>Pseudonocardiales</taxon>
        <taxon>Pseudonocardiaceae</taxon>
        <taxon>Saccharopolyspora</taxon>
    </lineage>
</organism>
<accession>A0A853AF22</accession>
<evidence type="ECO:0000256" key="1">
    <source>
        <dbReference type="SAM" id="MobiDB-lite"/>
    </source>
</evidence>